<keyword evidence="2" id="KW-1185">Reference proteome</keyword>
<dbReference type="EMBL" id="JAWDGP010006848">
    <property type="protein sequence ID" value="KAK3734459.1"/>
    <property type="molecule type" value="Genomic_DNA"/>
</dbReference>
<dbReference type="Proteomes" id="UP001283361">
    <property type="component" value="Unassembled WGS sequence"/>
</dbReference>
<organism evidence="1 2">
    <name type="scientific">Elysia crispata</name>
    <name type="common">lettuce slug</name>
    <dbReference type="NCBI Taxonomy" id="231223"/>
    <lineage>
        <taxon>Eukaryota</taxon>
        <taxon>Metazoa</taxon>
        <taxon>Spiralia</taxon>
        <taxon>Lophotrochozoa</taxon>
        <taxon>Mollusca</taxon>
        <taxon>Gastropoda</taxon>
        <taxon>Heterobranchia</taxon>
        <taxon>Euthyneura</taxon>
        <taxon>Panpulmonata</taxon>
        <taxon>Sacoglossa</taxon>
        <taxon>Placobranchoidea</taxon>
        <taxon>Plakobranchidae</taxon>
        <taxon>Elysia</taxon>
    </lineage>
</organism>
<proteinExistence type="predicted"/>
<reference evidence="1" key="1">
    <citation type="journal article" date="2023" name="G3 (Bethesda)">
        <title>A reference genome for the long-term kleptoplast-retaining sea slug Elysia crispata morphotype clarki.</title>
        <authorList>
            <person name="Eastman K.E."/>
            <person name="Pendleton A.L."/>
            <person name="Shaikh M.A."/>
            <person name="Suttiyut T."/>
            <person name="Ogas R."/>
            <person name="Tomko P."/>
            <person name="Gavelis G."/>
            <person name="Widhalm J.R."/>
            <person name="Wisecaver J.H."/>
        </authorList>
    </citation>
    <scope>NUCLEOTIDE SEQUENCE</scope>
    <source>
        <strain evidence="1">ECLA1</strain>
    </source>
</reference>
<accession>A0AAE0Y6Q2</accession>
<gene>
    <name evidence="1" type="ORF">RRG08_029134</name>
</gene>
<comment type="caution">
    <text evidence="1">The sequence shown here is derived from an EMBL/GenBank/DDBJ whole genome shotgun (WGS) entry which is preliminary data.</text>
</comment>
<name>A0AAE0Y6Q2_9GAST</name>
<sequence length="84" mass="9584">MRNAPLQTETPGCDETDRMETVGVEVEITISLMNRHRGRQTELISLETSVLRVKASYVTARHWLYDRRQCHGVSAPLEYNLVPG</sequence>
<evidence type="ECO:0000313" key="2">
    <source>
        <dbReference type="Proteomes" id="UP001283361"/>
    </source>
</evidence>
<protein>
    <submittedName>
        <fullName evidence="1">Uncharacterized protein</fullName>
    </submittedName>
</protein>
<dbReference type="AlphaFoldDB" id="A0AAE0Y6Q2"/>
<evidence type="ECO:0000313" key="1">
    <source>
        <dbReference type="EMBL" id="KAK3734459.1"/>
    </source>
</evidence>